<feature type="compositionally biased region" description="Basic and acidic residues" evidence="1">
    <location>
        <begin position="166"/>
        <end position="181"/>
    </location>
</feature>
<proteinExistence type="predicted"/>
<protein>
    <submittedName>
        <fullName evidence="2">Uncharacterized protein</fullName>
    </submittedName>
</protein>
<dbReference type="EMBL" id="CACVKT020002230">
    <property type="protein sequence ID" value="CAC5376631.1"/>
    <property type="molecule type" value="Genomic_DNA"/>
</dbReference>
<dbReference type="AlphaFoldDB" id="A0A6J8AYY1"/>
<accession>A0A6J8AYY1</accession>
<feature type="compositionally biased region" description="Low complexity" evidence="1">
    <location>
        <begin position="95"/>
        <end position="104"/>
    </location>
</feature>
<sequence>MADKNSYAGAVSKPANQNHDNQNDNLEELSSEGHKAKECQTPTPTTKASDTNVNNNDEQSDSSESESGNETDIGDHVDHSEIPPSQSILQPTDAITETSTEISEVTNKETEYELQKKKQKKQKKKEKTKNKAKSEAKGPIDKFIVNSEINTPLQKHGKRTATTPTDEYHNRETDCSKASKT</sequence>
<dbReference type="OrthoDB" id="6208683at2759"/>
<gene>
    <name evidence="2" type="ORF">MCOR_13198</name>
</gene>
<feature type="compositionally biased region" description="Polar residues" evidence="1">
    <location>
        <begin position="14"/>
        <end position="24"/>
    </location>
</feature>
<evidence type="ECO:0000256" key="1">
    <source>
        <dbReference type="SAM" id="MobiDB-lite"/>
    </source>
</evidence>
<dbReference type="Proteomes" id="UP000507470">
    <property type="component" value="Unassembled WGS sequence"/>
</dbReference>
<evidence type="ECO:0000313" key="3">
    <source>
        <dbReference type="Proteomes" id="UP000507470"/>
    </source>
</evidence>
<reference evidence="2 3" key="1">
    <citation type="submission" date="2020-06" db="EMBL/GenBank/DDBJ databases">
        <authorList>
            <person name="Li R."/>
            <person name="Bekaert M."/>
        </authorList>
    </citation>
    <scope>NUCLEOTIDE SEQUENCE [LARGE SCALE GENOMIC DNA]</scope>
    <source>
        <strain evidence="3">wild</strain>
    </source>
</reference>
<evidence type="ECO:0000313" key="2">
    <source>
        <dbReference type="EMBL" id="CAC5376631.1"/>
    </source>
</evidence>
<feature type="region of interest" description="Disordered" evidence="1">
    <location>
        <begin position="1"/>
        <end position="181"/>
    </location>
</feature>
<feature type="compositionally biased region" description="Acidic residues" evidence="1">
    <location>
        <begin position="58"/>
        <end position="69"/>
    </location>
</feature>
<feature type="compositionally biased region" description="Polar residues" evidence="1">
    <location>
        <begin position="40"/>
        <end position="51"/>
    </location>
</feature>
<feature type="compositionally biased region" description="Basic residues" evidence="1">
    <location>
        <begin position="117"/>
        <end position="131"/>
    </location>
</feature>
<feature type="compositionally biased region" description="Basic and acidic residues" evidence="1">
    <location>
        <begin position="106"/>
        <end position="116"/>
    </location>
</feature>
<keyword evidence="3" id="KW-1185">Reference proteome</keyword>
<name>A0A6J8AYY1_MYTCO</name>
<organism evidence="2 3">
    <name type="scientific">Mytilus coruscus</name>
    <name type="common">Sea mussel</name>
    <dbReference type="NCBI Taxonomy" id="42192"/>
    <lineage>
        <taxon>Eukaryota</taxon>
        <taxon>Metazoa</taxon>
        <taxon>Spiralia</taxon>
        <taxon>Lophotrochozoa</taxon>
        <taxon>Mollusca</taxon>
        <taxon>Bivalvia</taxon>
        <taxon>Autobranchia</taxon>
        <taxon>Pteriomorphia</taxon>
        <taxon>Mytilida</taxon>
        <taxon>Mytiloidea</taxon>
        <taxon>Mytilidae</taxon>
        <taxon>Mytilinae</taxon>
        <taxon>Mytilus</taxon>
    </lineage>
</organism>